<gene>
    <name evidence="2" type="ORF">A1Q1_05877</name>
</gene>
<accession>J5Q6G1</accession>
<organism evidence="2 3">
    <name type="scientific">Trichosporon asahii var. asahii (strain ATCC 90039 / CBS 2479 / JCM 2466 / KCTC 7840 / NBRC 103889/ NCYC 2677 / UAMH 7654)</name>
    <name type="common">Yeast</name>
    <dbReference type="NCBI Taxonomy" id="1186058"/>
    <lineage>
        <taxon>Eukaryota</taxon>
        <taxon>Fungi</taxon>
        <taxon>Dikarya</taxon>
        <taxon>Basidiomycota</taxon>
        <taxon>Agaricomycotina</taxon>
        <taxon>Tremellomycetes</taxon>
        <taxon>Trichosporonales</taxon>
        <taxon>Trichosporonaceae</taxon>
        <taxon>Trichosporon</taxon>
    </lineage>
</organism>
<dbReference type="PANTHER" id="PTHR47842:SF1">
    <property type="entry name" value="DUF676 DOMAIN-CONTAINING PROTEIN"/>
    <property type="match status" value="1"/>
</dbReference>
<dbReference type="Proteomes" id="UP000002748">
    <property type="component" value="Unassembled WGS sequence"/>
</dbReference>
<comment type="caution">
    <text evidence="2">The sequence shown here is derived from an EMBL/GenBank/DDBJ whole genome shotgun (WGS) entry which is preliminary data.</text>
</comment>
<dbReference type="VEuPathDB" id="FungiDB:A1Q1_05877"/>
<dbReference type="OrthoDB" id="442243at2759"/>
<dbReference type="KEGG" id="tasa:A1Q1_05877"/>
<proteinExistence type="predicted"/>
<evidence type="ECO:0000256" key="1">
    <source>
        <dbReference type="SAM" id="MobiDB-lite"/>
    </source>
</evidence>
<feature type="region of interest" description="Disordered" evidence="1">
    <location>
        <begin position="257"/>
        <end position="305"/>
    </location>
</feature>
<evidence type="ECO:0000313" key="2">
    <source>
        <dbReference type="EMBL" id="EJT45728.1"/>
    </source>
</evidence>
<reference evidence="2 3" key="1">
    <citation type="journal article" date="2012" name="Eukaryot. Cell">
        <title>Draft genome sequence of CBS 2479, the standard type strain of Trichosporon asahii.</title>
        <authorList>
            <person name="Yang R.Y."/>
            <person name="Li H.T."/>
            <person name="Zhu H."/>
            <person name="Zhou G.P."/>
            <person name="Wang M."/>
            <person name="Wang L."/>
        </authorList>
    </citation>
    <scope>NUCLEOTIDE SEQUENCE [LARGE SCALE GENOMIC DNA]</scope>
    <source>
        <strain evidence="3">ATCC 90039 / CBS 2479 / JCM 2466 / KCTC 7840 / NCYC 2677 / UAMH 7654</strain>
    </source>
</reference>
<feature type="compositionally biased region" description="Low complexity" evidence="1">
    <location>
        <begin position="132"/>
        <end position="142"/>
    </location>
</feature>
<feature type="region of interest" description="Disordered" evidence="1">
    <location>
        <begin position="117"/>
        <end position="145"/>
    </location>
</feature>
<evidence type="ECO:0000313" key="3">
    <source>
        <dbReference type="Proteomes" id="UP000002748"/>
    </source>
</evidence>
<sequence>MTTQQLQQRDLLVLVWVHGLSGAHCAHSRGSPSGTERGVARLPGVPDKRRAVSRIVQSTREKDPLWPNVVATIAYDTPHQLSQAASYAETARSVAGNLAMLSPLALGWGFGKAKQAEDRAAEAESAKERSPAADPNAPATPAEKAGGWWSAKTAMGIGALAMGAAAAAGAYYREDLQNTFFTCLPPKPPLHPDERTFTILPPTSDPLRAFWRPQYNSKAKDEIGAHMGMFNPSSNDGFYDLGLQVSRLIARRLLDPEAADVPRTPPLEKSPAPEPAGPAKRARKTKAKANGAPDEKDIIDLTGED</sequence>
<dbReference type="AlphaFoldDB" id="J5Q6G1"/>
<dbReference type="EMBL" id="ALBS01000322">
    <property type="protein sequence ID" value="EJT45728.1"/>
    <property type="molecule type" value="Genomic_DNA"/>
</dbReference>
<name>J5Q6G1_TRIAS</name>
<dbReference type="RefSeq" id="XP_014176561.1">
    <property type="nucleotide sequence ID" value="XM_014321086.1"/>
</dbReference>
<protein>
    <submittedName>
        <fullName evidence="2">Uncharacterized protein</fullName>
    </submittedName>
</protein>
<dbReference type="GeneID" id="25989389"/>
<dbReference type="HOGENOM" id="CLU_912739_0_0_1"/>
<feature type="compositionally biased region" description="Basic and acidic residues" evidence="1">
    <location>
        <begin position="117"/>
        <end position="131"/>
    </location>
</feature>
<dbReference type="PANTHER" id="PTHR47842">
    <property type="entry name" value="EXPRESSED PROTEIN"/>
    <property type="match status" value="1"/>
</dbReference>